<gene>
    <name evidence="2" type="ORF">GLOTRDRAFT_140299</name>
</gene>
<evidence type="ECO:0000256" key="1">
    <source>
        <dbReference type="SAM" id="SignalP"/>
    </source>
</evidence>
<dbReference type="EMBL" id="KB469307">
    <property type="protein sequence ID" value="EPQ52612.1"/>
    <property type="molecule type" value="Genomic_DNA"/>
</dbReference>
<protein>
    <submittedName>
        <fullName evidence="2">Uncharacterized protein</fullName>
    </submittedName>
</protein>
<reference evidence="2 3" key="1">
    <citation type="journal article" date="2012" name="Science">
        <title>The Paleozoic origin of enzymatic lignin decomposition reconstructed from 31 fungal genomes.</title>
        <authorList>
            <person name="Floudas D."/>
            <person name="Binder M."/>
            <person name="Riley R."/>
            <person name="Barry K."/>
            <person name="Blanchette R.A."/>
            <person name="Henrissat B."/>
            <person name="Martinez A.T."/>
            <person name="Otillar R."/>
            <person name="Spatafora J.W."/>
            <person name="Yadav J.S."/>
            <person name="Aerts A."/>
            <person name="Benoit I."/>
            <person name="Boyd A."/>
            <person name="Carlson A."/>
            <person name="Copeland A."/>
            <person name="Coutinho P.M."/>
            <person name="de Vries R.P."/>
            <person name="Ferreira P."/>
            <person name="Findley K."/>
            <person name="Foster B."/>
            <person name="Gaskell J."/>
            <person name="Glotzer D."/>
            <person name="Gorecki P."/>
            <person name="Heitman J."/>
            <person name="Hesse C."/>
            <person name="Hori C."/>
            <person name="Igarashi K."/>
            <person name="Jurgens J.A."/>
            <person name="Kallen N."/>
            <person name="Kersten P."/>
            <person name="Kohler A."/>
            <person name="Kuees U."/>
            <person name="Kumar T.K.A."/>
            <person name="Kuo A."/>
            <person name="LaButti K."/>
            <person name="Larrondo L.F."/>
            <person name="Lindquist E."/>
            <person name="Ling A."/>
            <person name="Lombard V."/>
            <person name="Lucas S."/>
            <person name="Lundell T."/>
            <person name="Martin R."/>
            <person name="McLaughlin D.J."/>
            <person name="Morgenstern I."/>
            <person name="Morin E."/>
            <person name="Murat C."/>
            <person name="Nagy L.G."/>
            <person name="Nolan M."/>
            <person name="Ohm R.A."/>
            <person name="Patyshakuliyeva A."/>
            <person name="Rokas A."/>
            <person name="Ruiz-Duenas F.J."/>
            <person name="Sabat G."/>
            <person name="Salamov A."/>
            <person name="Samejima M."/>
            <person name="Schmutz J."/>
            <person name="Slot J.C."/>
            <person name="St John F."/>
            <person name="Stenlid J."/>
            <person name="Sun H."/>
            <person name="Sun S."/>
            <person name="Syed K."/>
            <person name="Tsang A."/>
            <person name="Wiebenga A."/>
            <person name="Young D."/>
            <person name="Pisabarro A."/>
            <person name="Eastwood D.C."/>
            <person name="Martin F."/>
            <person name="Cullen D."/>
            <person name="Grigoriev I.V."/>
            <person name="Hibbett D.S."/>
        </authorList>
    </citation>
    <scope>NUCLEOTIDE SEQUENCE [LARGE SCALE GENOMIC DNA]</scope>
    <source>
        <strain evidence="2 3">ATCC 11539</strain>
    </source>
</reference>
<sequence length="187" mass="18413">MKLTHIVSLGFALAIGASNVLGTPLPNAAVKRDAITSALTSLEDEISSVLGEITNLGQSGGASADNLAPLIEQIISEITSTTAAIDSASSGSGIGDLVPTAGTLTTIITNIATSLQTVPTSVISATPNTSGLGSALGNLQDEVNDIVPGVTAELASALDPISSILDSLGLGDLLSVLGLLTGILGIL</sequence>
<dbReference type="KEGG" id="gtr:GLOTRDRAFT_140299"/>
<dbReference type="AlphaFoldDB" id="S7PZ97"/>
<organism evidence="2 3">
    <name type="scientific">Gloeophyllum trabeum (strain ATCC 11539 / FP-39264 / Madison 617)</name>
    <name type="common">Brown rot fungus</name>
    <dbReference type="NCBI Taxonomy" id="670483"/>
    <lineage>
        <taxon>Eukaryota</taxon>
        <taxon>Fungi</taxon>
        <taxon>Dikarya</taxon>
        <taxon>Basidiomycota</taxon>
        <taxon>Agaricomycotina</taxon>
        <taxon>Agaricomycetes</taxon>
        <taxon>Gloeophyllales</taxon>
        <taxon>Gloeophyllaceae</taxon>
        <taxon>Gloeophyllum</taxon>
    </lineage>
</organism>
<dbReference type="RefSeq" id="XP_007868904.1">
    <property type="nucleotide sequence ID" value="XM_007870713.1"/>
</dbReference>
<feature type="signal peptide" evidence="1">
    <location>
        <begin position="1"/>
        <end position="22"/>
    </location>
</feature>
<keyword evidence="1" id="KW-0732">Signal</keyword>
<dbReference type="GeneID" id="19304491"/>
<evidence type="ECO:0000313" key="3">
    <source>
        <dbReference type="Proteomes" id="UP000030669"/>
    </source>
</evidence>
<dbReference type="HOGENOM" id="CLU_1447841_0_0_1"/>
<accession>S7PZ97</accession>
<keyword evidence="3" id="KW-1185">Reference proteome</keyword>
<name>S7PZ97_GLOTA</name>
<evidence type="ECO:0000313" key="2">
    <source>
        <dbReference type="EMBL" id="EPQ52612.1"/>
    </source>
</evidence>
<proteinExistence type="predicted"/>
<dbReference type="Proteomes" id="UP000030669">
    <property type="component" value="Unassembled WGS sequence"/>
</dbReference>
<feature type="chain" id="PRO_5004555674" evidence="1">
    <location>
        <begin position="23"/>
        <end position="187"/>
    </location>
</feature>